<protein>
    <submittedName>
        <fullName evidence="3">Putative dehydrogenase</fullName>
    </submittedName>
</protein>
<feature type="domain" description="Gfo/Idh/MocA-like oxidoreductase N-terminal" evidence="1">
    <location>
        <begin position="4"/>
        <end position="119"/>
    </location>
</feature>
<gene>
    <name evidence="3" type="ordered locus">SpiGrapes_1975</name>
</gene>
<dbReference type="RefSeq" id="WP_014270605.1">
    <property type="nucleotide sequence ID" value="NC_016633.1"/>
</dbReference>
<evidence type="ECO:0000313" key="4">
    <source>
        <dbReference type="Proteomes" id="UP000005632"/>
    </source>
</evidence>
<proteinExistence type="predicted"/>
<dbReference type="Gene3D" id="3.40.50.720">
    <property type="entry name" value="NAD(P)-binding Rossmann-like Domain"/>
    <property type="match status" value="1"/>
</dbReference>
<evidence type="ECO:0000259" key="2">
    <source>
        <dbReference type="Pfam" id="PF22725"/>
    </source>
</evidence>
<dbReference type="PANTHER" id="PTHR43249:SF1">
    <property type="entry name" value="D-GLUCOSIDE 3-DEHYDROGENASE"/>
    <property type="match status" value="1"/>
</dbReference>
<dbReference type="Pfam" id="PF01408">
    <property type="entry name" value="GFO_IDH_MocA"/>
    <property type="match status" value="1"/>
</dbReference>
<dbReference type="eggNOG" id="COG0673">
    <property type="taxonomic scope" value="Bacteria"/>
</dbReference>
<dbReference type="InterPro" id="IPR055170">
    <property type="entry name" value="GFO_IDH_MocA-like_dom"/>
</dbReference>
<name>G8QQB7_SPHPG</name>
<evidence type="ECO:0000313" key="3">
    <source>
        <dbReference type="EMBL" id="AEV29762.1"/>
    </source>
</evidence>
<accession>G8QQB7</accession>
<dbReference type="InterPro" id="IPR000683">
    <property type="entry name" value="Gfo/Idh/MocA-like_OxRdtase_N"/>
</dbReference>
<dbReference type="EMBL" id="CP003155">
    <property type="protein sequence ID" value="AEV29762.1"/>
    <property type="molecule type" value="Genomic_DNA"/>
</dbReference>
<dbReference type="OrthoDB" id="9783105at2"/>
<dbReference type="GO" id="GO:0000166">
    <property type="term" value="F:nucleotide binding"/>
    <property type="evidence" value="ECO:0007669"/>
    <property type="project" value="InterPro"/>
</dbReference>
<dbReference type="InterPro" id="IPR052515">
    <property type="entry name" value="Gfo/Idh/MocA_Oxidoreductase"/>
</dbReference>
<feature type="domain" description="GFO/IDH/MocA-like oxidoreductase" evidence="2">
    <location>
        <begin position="132"/>
        <end position="253"/>
    </location>
</feature>
<dbReference type="STRING" id="158190.SpiGrapes_1975"/>
<dbReference type="Pfam" id="PF22725">
    <property type="entry name" value="GFO_IDH_MocA_C3"/>
    <property type="match status" value="1"/>
</dbReference>
<evidence type="ECO:0000259" key="1">
    <source>
        <dbReference type="Pfam" id="PF01408"/>
    </source>
</evidence>
<dbReference type="KEGG" id="sgp:SpiGrapes_1975"/>
<dbReference type="PANTHER" id="PTHR43249">
    <property type="entry name" value="UDP-N-ACETYL-2-AMINO-2-DEOXY-D-GLUCURONATE OXIDASE"/>
    <property type="match status" value="1"/>
</dbReference>
<dbReference type="Gene3D" id="3.30.360.10">
    <property type="entry name" value="Dihydrodipicolinate Reductase, domain 2"/>
    <property type="match status" value="1"/>
</dbReference>
<sequence>MDTIRWGMIGCGSVTEVKSGPGFQKAEGSSLVAVMRRNGALAEDYARRHKVKRWYDDADKLINDPEVDAIYIATHPDSHKDYVIRAAKAGKPIYCEKPLGRTFEDSQAMVEFCNARTILLFSAYYRRALPKYLHIKKLLEEGKLGDIRFVNLLMYQTIKEDDRNPSWRVNPAVSGGGRFLDVGSHSLDLLDWYLGPIEKAQGQSANQAQVNKAEDIVSGSWVHTNGVHGTGIWCFNAFKDEDSITIYGSKGKLSFSVLDIGAPITLTTDDKVETLAVPTPPEHVAQPMIQTVVNQLLGKEICLSTGESAMRTDWVMKQLQGK</sequence>
<keyword evidence="4" id="KW-1185">Reference proteome</keyword>
<dbReference type="Proteomes" id="UP000005632">
    <property type="component" value="Chromosome"/>
</dbReference>
<dbReference type="SUPFAM" id="SSF55347">
    <property type="entry name" value="Glyceraldehyde-3-phosphate dehydrogenase-like, C-terminal domain"/>
    <property type="match status" value="1"/>
</dbReference>
<organism evidence="3 4">
    <name type="scientific">Sphaerochaeta pleomorpha (strain ATCC BAA-1885 / DSM 22778 / Grapes)</name>
    <dbReference type="NCBI Taxonomy" id="158190"/>
    <lineage>
        <taxon>Bacteria</taxon>
        <taxon>Pseudomonadati</taxon>
        <taxon>Spirochaetota</taxon>
        <taxon>Spirochaetia</taxon>
        <taxon>Spirochaetales</taxon>
        <taxon>Sphaerochaetaceae</taxon>
        <taxon>Sphaerochaeta</taxon>
    </lineage>
</organism>
<dbReference type="SUPFAM" id="SSF51735">
    <property type="entry name" value="NAD(P)-binding Rossmann-fold domains"/>
    <property type="match status" value="1"/>
</dbReference>
<dbReference type="HOGENOM" id="CLU_023194_1_3_12"/>
<dbReference type="InterPro" id="IPR036291">
    <property type="entry name" value="NAD(P)-bd_dom_sf"/>
</dbReference>
<dbReference type="AlphaFoldDB" id="G8QQB7"/>
<reference evidence="3 4" key="1">
    <citation type="submission" date="2011-11" db="EMBL/GenBank/DDBJ databases">
        <title>Complete sequence of Spirochaeta sp. grapes.</title>
        <authorList>
            <consortium name="US DOE Joint Genome Institute"/>
            <person name="Lucas S."/>
            <person name="Han J."/>
            <person name="Lapidus A."/>
            <person name="Cheng J.-F."/>
            <person name="Goodwin L."/>
            <person name="Pitluck S."/>
            <person name="Peters L."/>
            <person name="Ovchinnikova G."/>
            <person name="Munk A.C."/>
            <person name="Detter J.C."/>
            <person name="Han C."/>
            <person name="Tapia R."/>
            <person name="Land M."/>
            <person name="Hauser L."/>
            <person name="Kyrpides N."/>
            <person name="Ivanova N."/>
            <person name="Pagani I."/>
            <person name="Ritalahtilisa K."/>
            <person name="Loeffler F."/>
            <person name="Woyke T."/>
        </authorList>
    </citation>
    <scope>NUCLEOTIDE SEQUENCE [LARGE SCALE GENOMIC DNA]</scope>
    <source>
        <strain evidence="4">ATCC BAA-1885 / DSM 22778 / Grapes</strain>
    </source>
</reference>